<dbReference type="Gene3D" id="1.25.10.10">
    <property type="entry name" value="Leucine-rich Repeat Variant"/>
    <property type="match status" value="1"/>
</dbReference>
<dbReference type="InterPro" id="IPR016024">
    <property type="entry name" value="ARM-type_fold"/>
</dbReference>
<dbReference type="PANTHER" id="PTHR20938:SF0">
    <property type="entry name" value="INTEGRATOR COMPLEX SUBUNIT 4"/>
    <property type="match status" value="1"/>
</dbReference>
<dbReference type="Proteomes" id="UP001356427">
    <property type="component" value="Unassembled WGS sequence"/>
</dbReference>
<organism evidence="1 2">
    <name type="scientific">Coregonus suidteri</name>
    <dbReference type="NCBI Taxonomy" id="861788"/>
    <lineage>
        <taxon>Eukaryota</taxon>
        <taxon>Metazoa</taxon>
        <taxon>Chordata</taxon>
        <taxon>Craniata</taxon>
        <taxon>Vertebrata</taxon>
        <taxon>Euteleostomi</taxon>
        <taxon>Actinopterygii</taxon>
        <taxon>Neopterygii</taxon>
        <taxon>Teleostei</taxon>
        <taxon>Protacanthopterygii</taxon>
        <taxon>Salmoniformes</taxon>
        <taxon>Salmonidae</taxon>
        <taxon>Coregoninae</taxon>
        <taxon>Coregonus</taxon>
    </lineage>
</organism>
<dbReference type="AlphaFoldDB" id="A0AAN8Q9S1"/>
<dbReference type="SUPFAM" id="SSF48371">
    <property type="entry name" value="ARM repeat"/>
    <property type="match status" value="1"/>
</dbReference>
<evidence type="ECO:0000313" key="2">
    <source>
        <dbReference type="Proteomes" id="UP001356427"/>
    </source>
</evidence>
<comment type="caution">
    <text evidence="1">The sequence shown here is derived from an EMBL/GenBank/DDBJ whole genome shotgun (WGS) entry which is preliminary data.</text>
</comment>
<keyword evidence="2" id="KW-1185">Reference proteome</keyword>
<reference evidence="1 2" key="1">
    <citation type="submission" date="2021-04" db="EMBL/GenBank/DDBJ databases">
        <authorList>
            <person name="De Guttry C."/>
            <person name="Zahm M."/>
            <person name="Klopp C."/>
            <person name="Cabau C."/>
            <person name="Louis A."/>
            <person name="Berthelot C."/>
            <person name="Parey E."/>
            <person name="Roest Crollius H."/>
            <person name="Montfort J."/>
            <person name="Robinson-Rechavi M."/>
            <person name="Bucao C."/>
            <person name="Bouchez O."/>
            <person name="Gislard M."/>
            <person name="Lluch J."/>
            <person name="Milhes M."/>
            <person name="Lampietro C."/>
            <person name="Lopez Roques C."/>
            <person name="Donnadieu C."/>
            <person name="Braasch I."/>
            <person name="Desvignes T."/>
            <person name="Postlethwait J."/>
            <person name="Bobe J."/>
            <person name="Wedekind C."/>
            <person name="Guiguen Y."/>
        </authorList>
    </citation>
    <scope>NUCLEOTIDE SEQUENCE [LARGE SCALE GENOMIC DNA]</scope>
    <source>
        <strain evidence="1">Cs_M1</strain>
        <tissue evidence="1">Blood</tissue>
    </source>
</reference>
<dbReference type="PANTHER" id="PTHR20938">
    <property type="entry name" value="INTEGRATOR COMPLEX SUBUNIT 4"/>
    <property type="match status" value="1"/>
</dbReference>
<proteinExistence type="predicted"/>
<accession>A0AAN8Q9S1</accession>
<dbReference type="InterPro" id="IPR011989">
    <property type="entry name" value="ARM-like"/>
</dbReference>
<dbReference type="EMBL" id="JAGTTL010000032">
    <property type="protein sequence ID" value="KAK6296794.1"/>
    <property type="molecule type" value="Genomic_DNA"/>
</dbReference>
<dbReference type="GO" id="GO:0032039">
    <property type="term" value="C:integrator complex"/>
    <property type="evidence" value="ECO:0007669"/>
    <property type="project" value="TreeGrafter"/>
</dbReference>
<name>A0AAN8Q9S1_9TELE</name>
<gene>
    <name evidence="1" type="ORF">J4Q44_G00329360</name>
</gene>
<dbReference type="GO" id="GO:0016180">
    <property type="term" value="P:snRNA processing"/>
    <property type="evidence" value="ECO:0007669"/>
    <property type="project" value="TreeGrafter"/>
</dbReference>
<evidence type="ECO:0000313" key="1">
    <source>
        <dbReference type="EMBL" id="KAK6296794.1"/>
    </source>
</evidence>
<protein>
    <submittedName>
        <fullName evidence="1">Uncharacterized protein</fullName>
    </submittedName>
</protein>
<sequence>MRCVLLLWMHSALAQSSASFAEKCLDFLVDMFNDEIEEVRLQSIHVLRQISTNITLREDQLDTVLAVLEDSSRDIREALHELLCFTNVSTKECIQLALLELLKNLTKYPTDRNSVWKCLKFLGCRHPTQLLSTHPYFHTPEPDMDDPAYCCWCWYSMQLSLVPP</sequence>